<sequence>MEIPTGVLPAIRNMKDFERVLETDHHTLVLLETRLSQLKNIVTYAKRAKRKVFIHIDLIQGLRADEYGMEFLLREIKPDGILSTRANVINLAKKNNLLAIQRVFLLDSLSLDNSLRLLERSRPDCIEVLPGLIPSVIEKIHQKSGLPIIAGGLIATEDEITQVIDAGAVAVSTSNKDLWNYAR</sequence>
<dbReference type="Proteomes" id="UP001444625">
    <property type="component" value="Unassembled WGS sequence"/>
</dbReference>
<protein>
    <recommendedName>
        <fullName evidence="1">Glycerol uptake operon antiterminator regulatory protein</fullName>
    </recommendedName>
</protein>
<name>A0ABU9XJQ1_9BACI</name>
<dbReference type="PANTHER" id="PTHR35787">
    <property type="entry name" value="GLYCEROL UPTAKE OPERON ANTITERMINATOR REGULATORY PROTEIN"/>
    <property type="match status" value="1"/>
</dbReference>
<dbReference type="InterPro" id="IPR006699">
    <property type="entry name" value="GlpP"/>
</dbReference>
<accession>A0ABU9XJQ1</accession>
<keyword evidence="1" id="KW-0805">Transcription regulation</keyword>
<keyword evidence="3" id="KW-1185">Reference proteome</keyword>
<dbReference type="SUPFAM" id="SSF110391">
    <property type="entry name" value="GlpP-like"/>
    <property type="match status" value="1"/>
</dbReference>
<keyword evidence="1" id="KW-0319">Glycerol metabolism</keyword>
<comment type="function">
    <text evidence="1">Regulates expression of the glpD operon. In the presence of glycerol 3-phosphate (G3P) causes antitermination of transcription of glpD at the inverted repeat of the leader region to enhance its transcription. Binds and stabilizes glpD leader mRNA.</text>
</comment>
<organism evidence="2 3">
    <name type="scientific">Ornithinibacillus xuwenensis</name>
    <dbReference type="NCBI Taxonomy" id="3144668"/>
    <lineage>
        <taxon>Bacteria</taxon>
        <taxon>Bacillati</taxon>
        <taxon>Bacillota</taxon>
        <taxon>Bacilli</taxon>
        <taxon>Bacillales</taxon>
        <taxon>Bacillaceae</taxon>
        <taxon>Ornithinibacillus</taxon>
    </lineage>
</organism>
<dbReference type="PIRSF" id="PIRSF016897">
    <property type="entry name" value="GlpP"/>
    <property type="match status" value="1"/>
</dbReference>
<dbReference type="InterPro" id="IPR013785">
    <property type="entry name" value="Aldolase_TIM"/>
</dbReference>
<dbReference type="PANTHER" id="PTHR35787:SF1">
    <property type="entry name" value="GLYCEROL UPTAKE OPERON ANTITERMINATOR REGULATORY PROTEIN"/>
    <property type="match status" value="1"/>
</dbReference>
<comment type="caution">
    <text evidence="2">The sequence shown here is derived from an EMBL/GenBank/DDBJ whole genome shotgun (WGS) entry which is preliminary data.</text>
</comment>
<evidence type="ECO:0000313" key="2">
    <source>
        <dbReference type="EMBL" id="MEN2768516.1"/>
    </source>
</evidence>
<evidence type="ECO:0000256" key="1">
    <source>
        <dbReference type="PIRNR" id="PIRNR016897"/>
    </source>
</evidence>
<dbReference type="EMBL" id="JBDIML010000005">
    <property type="protein sequence ID" value="MEN2768516.1"/>
    <property type="molecule type" value="Genomic_DNA"/>
</dbReference>
<dbReference type="Pfam" id="PF04309">
    <property type="entry name" value="G3P_antiterm"/>
    <property type="match status" value="1"/>
</dbReference>
<keyword evidence="1" id="KW-0804">Transcription</keyword>
<gene>
    <name evidence="2" type="ORF">ABC228_15145</name>
</gene>
<keyword evidence="1" id="KW-0694">RNA-binding</keyword>
<proteinExistence type="predicted"/>
<dbReference type="RefSeq" id="WP_345825997.1">
    <property type="nucleotide sequence ID" value="NZ_JBDIML010000005.1"/>
</dbReference>
<dbReference type="Gene3D" id="3.20.20.70">
    <property type="entry name" value="Aldolase class I"/>
    <property type="match status" value="1"/>
</dbReference>
<reference evidence="2 3" key="1">
    <citation type="submission" date="2024-05" db="EMBL/GenBank/DDBJ databases">
        <authorList>
            <person name="Haq I."/>
            <person name="Ullah Z."/>
            <person name="Ahmad R."/>
            <person name="Li M."/>
            <person name="Tong Y."/>
        </authorList>
    </citation>
    <scope>NUCLEOTIDE SEQUENCE [LARGE SCALE GENOMIC DNA]</scope>
    <source>
        <strain evidence="2 3">16A2E</strain>
    </source>
</reference>
<evidence type="ECO:0000313" key="3">
    <source>
        <dbReference type="Proteomes" id="UP001444625"/>
    </source>
</evidence>